<feature type="region of interest" description="Disordered" evidence="1">
    <location>
        <begin position="205"/>
        <end position="253"/>
    </location>
</feature>
<dbReference type="RefSeq" id="WP_109764718.1">
    <property type="nucleotide sequence ID" value="NZ_QGGU01000012.1"/>
</dbReference>
<feature type="compositionally biased region" description="Acidic residues" evidence="1">
    <location>
        <begin position="231"/>
        <end position="253"/>
    </location>
</feature>
<keyword evidence="3" id="KW-1185">Reference proteome</keyword>
<proteinExistence type="predicted"/>
<protein>
    <submittedName>
        <fullName evidence="2">Uncharacterized protein</fullName>
    </submittedName>
</protein>
<reference evidence="2 3" key="1">
    <citation type="submission" date="2018-05" db="EMBL/GenBank/DDBJ databases">
        <title>Genomic Encyclopedia of Type Strains, Phase IV (KMG-IV): sequencing the most valuable type-strain genomes for metagenomic binning, comparative biology and taxonomic classification.</title>
        <authorList>
            <person name="Goeker M."/>
        </authorList>
    </citation>
    <scope>NUCLEOTIDE SEQUENCE [LARGE SCALE GENOMIC DNA]</scope>
    <source>
        <strain evidence="2 3">DSM 25350</strain>
    </source>
</reference>
<evidence type="ECO:0000313" key="3">
    <source>
        <dbReference type="Proteomes" id="UP000245790"/>
    </source>
</evidence>
<dbReference type="EMBL" id="QGGU01000012">
    <property type="protein sequence ID" value="PWK46848.1"/>
    <property type="molecule type" value="Genomic_DNA"/>
</dbReference>
<evidence type="ECO:0000256" key="1">
    <source>
        <dbReference type="SAM" id="MobiDB-lite"/>
    </source>
</evidence>
<gene>
    <name evidence="2" type="ORF">C8D97_11284</name>
</gene>
<dbReference type="OrthoDB" id="5731145at2"/>
<sequence>MIKKLLLPLLLIAVGITFWLITKNNQATHSSVVVQQPTKPVVSGQSIEASKSSAHNPVIPAHIDQTQSPDRLTGNVIWQTSEEARNALQANPEKLPGDLAEEAYIKLNTTAISQMVIGDGFDVQIPQQGSSLAAEVDYITEHPNGDKTVEAFFPGMDKYFSAVFTVGSERSYAQISTPNGVYILEAQGDNAWITSRQALVASHWSGHEDGLIPPDAASDQAVPATPTESTESNDDDIDVDFDYVVESSSDDNP</sequence>
<name>A0A316FD83_9GAMM</name>
<dbReference type="AlphaFoldDB" id="A0A316FD83"/>
<organism evidence="2 3">
    <name type="scientific">Pleionea mediterranea</name>
    <dbReference type="NCBI Taxonomy" id="523701"/>
    <lineage>
        <taxon>Bacteria</taxon>
        <taxon>Pseudomonadati</taxon>
        <taxon>Pseudomonadota</taxon>
        <taxon>Gammaproteobacteria</taxon>
        <taxon>Oceanospirillales</taxon>
        <taxon>Pleioneaceae</taxon>
        <taxon>Pleionea</taxon>
    </lineage>
</organism>
<comment type="caution">
    <text evidence="2">The sequence shown here is derived from an EMBL/GenBank/DDBJ whole genome shotgun (WGS) entry which is preliminary data.</text>
</comment>
<evidence type="ECO:0000313" key="2">
    <source>
        <dbReference type="EMBL" id="PWK46848.1"/>
    </source>
</evidence>
<accession>A0A316FD83</accession>
<dbReference type="Proteomes" id="UP000245790">
    <property type="component" value="Unassembled WGS sequence"/>
</dbReference>